<dbReference type="EMBL" id="VUNR01000006">
    <property type="protein sequence ID" value="MSU08308.1"/>
    <property type="molecule type" value="Genomic_DNA"/>
</dbReference>
<keyword evidence="4" id="KW-1185">Reference proteome</keyword>
<feature type="region of interest" description="Disordered" evidence="1">
    <location>
        <begin position="329"/>
        <end position="367"/>
    </location>
</feature>
<protein>
    <submittedName>
        <fullName evidence="3">Conjugal transfer protein TraF</fullName>
    </submittedName>
</protein>
<feature type="compositionally biased region" description="Low complexity" evidence="1">
    <location>
        <begin position="329"/>
        <end position="345"/>
    </location>
</feature>
<dbReference type="Proteomes" id="UP000433181">
    <property type="component" value="Unassembled WGS sequence"/>
</dbReference>
<evidence type="ECO:0000256" key="2">
    <source>
        <dbReference type="SAM" id="Phobius"/>
    </source>
</evidence>
<name>A0A6I2UA05_9FIRM</name>
<accession>A0A6I2UA05</accession>
<evidence type="ECO:0000313" key="4">
    <source>
        <dbReference type="Proteomes" id="UP000433181"/>
    </source>
</evidence>
<feature type="transmembrane region" description="Helical" evidence="2">
    <location>
        <begin position="375"/>
        <end position="401"/>
    </location>
</feature>
<keyword evidence="2" id="KW-1133">Transmembrane helix</keyword>
<sequence length="406" mass="44661">MKLNENPFFILGVSIRDSKQVIDEKADDRCFDEPEREEIFEKAKGILLNPQQRLQAELGWFPDVQLQEEQRLLAAAMRQQAVFMASVNKLAAMNQKLIGLLGKPRLANEIVFLDTAYREMDKEQLLTWVNRSRSVSGFPAVQGVEAIEAAWHEVRNNIREQLQEAVDNMAASQYTQTALEVAQAVLRKKGKYGGIIQDFMDGYRLSVEQQLEDLKKHTMQLLDQVLANPSRSNVQAACEAMDKGGRLARPLAVMSVAEGKNDFCYIGPVYNKLFDDVCMNLFKQKDEYGVVIILFEKLLSITGDIPDAVKNLNETLQVVRETKAEYDAASAKAQQAANKPASPANPRSRMSHSEDSSRDVPASSSSGDSGCGGCLLLLLLPAIGGAIAGPIGAAAGFILAIKLADN</sequence>
<evidence type="ECO:0000313" key="3">
    <source>
        <dbReference type="EMBL" id="MSU08308.1"/>
    </source>
</evidence>
<dbReference type="RefSeq" id="WP_154406470.1">
    <property type="nucleotide sequence ID" value="NZ_VUNR01000006.1"/>
</dbReference>
<keyword evidence="2" id="KW-0472">Membrane</keyword>
<comment type="caution">
    <text evidence="3">The sequence shown here is derived from an EMBL/GenBank/DDBJ whole genome shotgun (WGS) entry which is preliminary data.</text>
</comment>
<dbReference type="GeneID" id="96778225"/>
<proteinExistence type="predicted"/>
<dbReference type="AlphaFoldDB" id="A0A6I2UA05"/>
<evidence type="ECO:0000256" key="1">
    <source>
        <dbReference type="SAM" id="MobiDB-lite"/>
    </source>
</evidence>
<reference evidence="3 4" key="1">
    <citation type="submission" date="2019-08" db="EMBL/GenBank/DDBJ databases">
        <title>In-depth cultivation of the pig gut microbiome towards novel bacterial diversity and tailored functional studies.</title>
        <authorList>
            <person name="Wylensek D."/>
            <person name="Hitch T.C.A."/>
            <person name="Clavel T."/>
        </authorList>
    </citation>
    <scope>NUCLEOTIDE SEQUENCE [LARGE SCALE GENOMIC DNA]</scope>
    <source>
        <strain evidence="3 4">WCA-693-APC-5D-A</strain>
    </source>
</reference>
<gene>
    <name evidence="3" type="ORF">FYJ84_04800</name>
</gene>
<organism evidence="3 4">
    <name type="scientific">Anaerovibrio slackiae</name>
    <dbReference type="NCBI Taxonomy" id="2652309"/>
    <lineage>
        <taxon>Bacteria</taxon>
        <taxon>Bacillati</taxon>
        <taxon>Bacillota</taxon>
        <taxon>Negativicutes</taxon>
        <taxon>Selenomonadales</taxon>
        <taxon>Selenomonadaceae</taxon>
        <taxon>Anaerovibrio</taxon>
    </lineage>
</organism>
<keyword evidence="2" id="KW-0812">Transmembrane</keyword>